<evidence type="ECO:0000259" key="4">
    <source>
        <dbReference type="Pfam" id="PF00535"/>
    </source>
</evidence>
<keyword evidence="2" id="KW-0328">Glycosyltransferase</keyword>
<dbReference type="RefSeq" id="WP_096806219.1">
    <property type="nucleotide sequence ID" value="NZ_CP022196.1"/>
</dbReference>
<dbReference type="KEGG" id="ceh:CEW89_13365"/>
<dbReference type="STRING" id="1758178.GCA_001550095_03952"/>
<reference evidence="5 6" key="1">
    <citation type="submission" date="2017-06" db="EMBL/GenBank/DDBJ databases">
        <title>Celeribacter sp. TSPH2 complete genome sequence.</title>
        <authorList>
            <person name="Woo J.-H."/>
            <person name="Kim H.-S."/>
        </authorList>
    </citation>
    <scope>NUCLEOTIDE SEQUENCE [LARGE SCALE GENOMIC DNA]</scope>
    <source>
        <strain evidence="5 6">TSPH2</strain>
    </source>
</reference>
<dbReference type="EMBL" id="CP022196">
    <property type="protein sequence ID" value="ATG48466.1"/>
    <property type="molecule type" value="Genomic_DNA"/>
</dbReference>
<keyword evidence="6" id="KW-1185">Reference proteome</keyword>
<gene>
    <name evidence="5" type="ORF">CEW89_13365</name>
</gene>
<comment type="similarity">
    <text evidence="1">Belongs to the glycosyltransferase 2 family.</text>
</comment>
<dbReference type="AlphaFoldDB" id="A0A291GEM0"/>
<feature type="domain" description="Glycosyltransferase 2-like" evidence="4">
    <location>
        <begin position="6"/>
        <end position="113"/>
    </location>
</feature>
<dbReference type="InterPro" id="IPR001173">
    <property type="entry name" value="Glyco_trans_2-like"/>
</dbReference>
<evidence type="ECO:0000313" key="6">
    <source>
        <dbReference type="Proteomes" id="UP000217935"/>
    </source>
</evidence>
<dbReference type="PANTHER" id="PTHR43179:SF12">
    <property type="entry name" value="GALACTOFURANOSYLTRANSFERASE GLFT2"/>
    <property type="match status" value="1"/>
</dbReference>
<evidence type="ECO:0000256" key="1">
    <source>
        <dbReference type="ARBA" id="ARBA00006739"/>
    </source>
</evidence>
<dbReference type="OrthoDB" id="7665907at2"/>
<dbReference type="SUPFAM" id="SSF53448">
    <property type="entry name" value="Nucleotide-diphospho-sugar transferases"/>
    <property type="match status" value="1"/>
</dbReference>
<accession>A0A291GEM0</accession>
<organism evidence="5 6">
    <name type="scientific">Celeribacter ethanolicus</name>
    <dbReference type="NCBI Taxonomy" id="1758178"/>
    <lineage>
        <taxon>Bacteria</taxon>
        <taxon>Pseudomonadati</taxon>
        <taxon>Pseudomonadota</taxon>
        <taxon>Alphaproteobacteria</taxon>
        <taxon>Rhodobacterales</taxon>
        <taxon>Roseobacteraceae</taxon>
        <taxon>Celeribacter</taxon>
    </lineage>
</organism>
<proteinExistence type="inferred from homology"/>
<dbReference type="InterPro" id="IPR029044">
    <property type="entry name" value="Nucleotide-diphossugar_trans"/>
</dbReference>
<dbReference type="Pfam" id="PF00535">
    <property type="entry name" value="Glycos_transf_2"/>
    <property type="match status" value="1"/>
</dbReference>
<evidence type="ECO:0000256" key="2">
    <source>
        <dbReference type="ARBA" id="ARBA00022676"/>
    </source>
</evidence>
<name>A0A291GEM0_9RHOB</name>
<keyword evidence="3 5" id="KW-0808">Transferase</keyword>
<dbReference type="Proteomes" id="UP000217935">
    <property type="component" value="Chromosome"/>
</dbReference>
<protein>
    <submittedName>
        <fullName evidence="5">Glycosyltransferase</fullName>
    </submittedName>
</protein>
<sequence>MRVAAIIATHNRCDSLMRSLERVLAEPFERVVVVNNASTDDTRRRLEALDDPRLSCLHLEENTGGAGGFSQAVQAMTEGGLATCDWLCLFDDDAWPQTGAIDRFRALAPDLPDRVGAVGAVVETVSDEICEMNRQGVNPFWQLSAFLRTMFRGNRQGFHLADSALAPEATPKDADFSSFVGFFLRRKTAEEIGPPEAGLFIYGDDVLYSLRLRKAGWRILVMPAVRFTHDIATFGGDFVYRPLWKIYYHCRNGVEIARQSAGPMIFPFALLYYVAIWSKRGLACNGPERKTYYRLLWRGLRDGFRGRRGRCDDLHGP</sequence>
<dbReference type="Gene3D" id="3.90.550.10">
    <property type="entry name" value="Spore Coat Polysaccharide Biosynthesis Protein SpsA, Chain A"/>
    <property type="match status" value="1"/>
</dbReference>
<evidence type="ECO:0000313" key="5">
    <source>
        <dbReference type="EMBL" id="ATG48466.1"/>
    </source>
</evidence>
<evidence type="ECO:0000256" key="3">
    <source>
        <dbReference type="ARBA" id="ARBA00022679"/>
    </source>
</evidence>
<dbReference type="PANTHER" id="PTHR43179">
    <property type="entry name" value="RHAMNOSYLTRANSFERASE WBBL"/>
    <property type="match status" value="1"/>
</dbReference>
<dbReference type="GO" id="GO:0016757">
    <property type="term" value="F:glycosyltransferase activity"/>
    <property type="evidence" value="ECO:0007669"/>
    <property type="project" value="UniProtKB-KW"/>
</dbReference>